<dbReference type="InterPro" id="IPR007492">
    <property type="entry name" value="LytTR_DNA-bd_dom"/>
</dbReference>
<gene>
    <name evidence="2" type="ORF">K0T92_12135</name>
</gene>
<dbReference type="PROSITE" id="PS50930">
    <property type="entry name" value="HTH_LYTTR"/>
    <property type="match status" value="1"/>
</dbReference>
<feature type="domain" description="HTH LytTR-type" evidence="1">
    <location>
        <begin position="10"/>
        <end position="101"/>
    </location>
</feature>
<protein>
    <submittedName>
        <fullName evidence="2">LytTR family transcriptional regulator</fullName>
    </submittedName>
</protein>
<dbReference type="InterPro" id="IPR046947">
    <property type="entry name" value="LytR-like"/>
</dbReference>
<proteinExistence type="predicted"/>
<dbReference type="Pfam" id="PF04397">
    <property type="entry name" value="LytTR"/>
    <property type="match status" value="1"/>
</dbReference>
<dbReference type="PANTHER" id="PTHR37299">
    <property type="entry name" value="TRANSCRIPTIONAL REGULATOR-RELATED"/>
    <property type="match status" value="1"/>
</dbReference>
<accession>A0ABS7D6J4</accession>
<dbReference type="Gene3D" id="2.40.50.40">
    <property type="match status" value="1"/>
</dbReference>
<reference evidence="2 3" key="1">
    <citation type="submission" date="2021-07" db="EMBL/GenBank/DDBJ databases">
        <title>Paenibacillus radiodurans sp. nov., isolated from the southeastern edge of Tengger Desert.</title>
        <authorList>
            <person name="Zhang G."/>
        </authorList>
    </citation>
    <scope>NUCLEOTIDE SEQUENCE [LARGE SCALE GENOMIC DNA]</scope>
    <source>
        <strain evidence="2 3">DT7-4</strain>
    </source>
</reference>
<evidence type="ECO:0000313" key="3">
    <source>
        <dbReference type="Proteomes" id="UP000812277"/>
    </source>
</evidence>
<sequence>MSISIKGNILIVKRKDKIVFVPIERIYFIERQNQKTYIHQENEVTDSRLLLKELFVILPPNFKRLHKSFIVNFKRIQELVPVNDHIFEARYKGGKVALVSKKLCMDMIEGFEQMENGKEEHSN</sequence>
<name>A0ABS7D6J4_9BACL</name>
<dbReference type="SMART" id="SM00850">
    <property type="entry name" value="LytTR"/>
    <property type="match status" value="1"/>
</dbReference>
<dbReference type="PANTHER" id="PTHR37299:SF1">
    <property type="entry name" value="STAGE 0 SPORULATION PROTEIN A HOMOLOG"/>
    <property type="match status" value="1"/>
</dbReference>
<comment type="caution">
    <text evidence="2">The sequence shown here is derived from an EMBL/GenBank/DDBJ whole genome shotgun (WGS) entry which is preliminary data.</text>
</comment>
<dbReference type="EMBL" id="JAHZIJ010000007">
    <property type="protein sequence ID" value="MBW7475500.1"/>
    <property type="molecule type" value="Genomic_DNA"/>
</dbReference>
<dbReference type="Proteomes" id="UP000812277">
    <property type="component" value="Unassembled WGS sequence"/>
</dbReference>
<evidence type="ECO:0000313" key="2">
    <source>
        <dbReference type="EMBL" id="MBW7475500.1"/>
    </source>
</evidence>
<keyword evidence="3" id="KW-1185">Reference proteome</keyword>
<evidence type="ECO:0000259" key="1">
    <source>
        <dbReference type="PROSITE" id="PS50930"/>
    </source>
</evidence>
<organism evidence="2 3">
    <name type="scientific">Paenibacillus oenotherae</name>
    <dbReference type="NCBI Taxonomy" id="1435645"/>
    <lineage>
        <taxon>Bacteria</taxon>
        <taxon>Bacillati</taxon>
        <taxon>Bacillota</taxon>
        <taxon>Bacilli</taxon>
        <taxon>Bacillales</taxon>
        <taxon>Paenibacillaceae</taxon>
        <taxon>Paenibacillus</taxon>
    </lineage>
</organism>
<dbReference type="RefSeq" id="WP_219872739.1">
    <property type="nucleotide sequence ID" value="NZ_JAHZIJ010000007.1"/>
</dbReference>